<organism evidence="2 3">
    <name type="scientific">Lentinula boryana</name>
    <dbReference type="NCBI Taxonomy" id="40481"/>
    <lineage>
        <taxon>Eukaryota</taxon>
        <taxon>Fungi</taxon>
        <taxon>Dikarya</taxon>
        <taxon>Basidiomycota</taxon>
        <taxon>Agaricomycotina</taxon>
        <taxon>Agaricomycetes</taxon>
        <taxon>Agaricomycetidae</taxon>
        <taxon>Agaricales</taxon>
        <taxon>Marasmiineae</taxon>
        <taxon>Omphalotaceae</taxon>
        <taxon>Lentinula</taxon>
    </lineage>
</organism>
<sequence>METSWTLMLLLLNDLSTNLITQNLKLFIYPLLWRHTLNPMKKLRFAFYTFNHDPLQIKTFSGHSIPFLRGVVTLATTELVPRFHQVFSKIGFSVFNLAASAA</sequence>
<dbReference type="EMBL" id="MU790755">
    <property type="protein sequence ID" value="KAJ3993584.1"/>
    <property type="molecule type" value="Genomic_DNA"/>
</dbReference>
<accession>A0ABQ8Q573</accession>
<feature type="signal peptide" evidence="1">
    <location>
        <begin position="1"/>
        <end position="21"/>
    </location>
</feature>
<comment type="caution">
    <text evidence="2">The sequence shown here is derived from an EMBL/GenBank/DDBJ whole genome shotgun (WGS) entry which is preliminary data.</text>
</comment>
<evidence type="ECO:0000313" key="3">
    <source>
        <dbReference type="Proteomes" id="UP001163828"/>
    </source>
</evidence>
<dbReference type="Proteomes" id="UP001163828">
    <property type="component" value="Unassembled WGS sequence"/>
</dbReference>
<keyword evidence="3" id="KW-1185">Reference proteome</keyword>
<name>A0ABQ8Q573_9AGAR</name>
<evidence type="ECO:0000256" key="1">
    <source>
        <dbReference type="SAM" id="SignalP"/>
    </source>
</evidence>
<proteinExistence type="predicted"/>
<gene>
    <name evidence="2" type="ORF">F5050DRAFT_683317</name>
</gene>
<feature type="chain" id="PRO_5047047461" evidence="1">
    <location>
        <begin position="22"/>
        <end position="102"/>
    </location>
</feature>
<protein>
    <submittedName>
        <fullName evidence="2">Uncharacterized protein</fullName>
    </submittedName>
</protein>
<evidence type="ECO:0000313" key="2">
    <source>
        <dbReference type="EMBL" id="KAJ3993584.1"/>
    </source>
</evidence>
<keyword evidence="1" id="KW-0732">Signal</keyword>
<reference evidence="2" key="1">
    <citation type="submission" date="2022-08" db="EMBL/GenBank/DDBJ databases">
        <authorList>
            <consortium name="DOE Joint Genome Institute"/>
            <person name="Min B."/>
            <person name="Riley R."/>
            <person name="Sierra-Patev S."/>
            <person name="Naranjo-Ortiz M."/>
            <person name="Looney B."/>
            <person name="Konkel Z."/>
            <person name="Slot J.C."/>
            <person name="Sakamoto Y."/>
            <person name="Steenwyk J.L."/>
            <person name="Rokas A."/>
            <person name="Carro J."/>
            <person name="Camarero S."/>
            <person name="Ferreira P."/>
            <person name="Molpeceres G."/>
            <person name="Ruiz-Duenas F.J."/>
            <person name="Serrano A."/>
            <person name="Henrissat B."/>
            <person name="Drula E."/>
            <person name="Hughes K.W."/>
            <person name="Mata J.L."/>
            <person name="Ishikawa N.K."/>
            <person name="Vargas-Isla R."/>
            <person name="Ushijima S."/>
            <person name="Smith C.A."/>
            <person name="Ahrendt S."/>
            <person name="Andreopoulos W."/>
            <person name="He G."/>
            <person name="Labutti K."/>
            <person name="Lipzen A."/>
            <person name="Ng V."/>
            <person name="Sandor L."/>
            <person name="Barry K."/>
            <person name="Martinez A.T."/>
            <person name="Xiao Y."/>
            <person name="Gibbons J.G."/>
            <person name="Terashima K."/>
            <person name="Hibbett D.S."/>
            <person name="Grigoriev I.V."/>
        </authorList>
    </citation>
    <scope>NUCLEOTIDE SEQUENCE</scope>
    <source>
        <strain evidence="2">TFB10827</strain>
    </source>
</reference>